<proteinExistence type="predicted"/>
<comment type="caution">
    <text evidence="2">The sequence shown here is derived from an EMBL/GenBank/DDBJ whole genome shotgun (WGS) entry which is preliminary data.</text>
</comment>
<reference evidence="2 3" key="1">
    <citation type="submission" date="2015-02" db="EMBL/GenBank/DDBJ databases">
        <authorList>
            <person name="Ju K.-S."/>
            <person name="Doroghazi J.R."/>
            <person name="Metcalf W."/>
        </authorList>
    </citation>
    <scope>NUCLEOTIDE SEQUENCE [LARGE SCALE GENOMIC DNA]</scope>
    <source>
        <strain evidence="2 3">NRRL B-16140</strain>
    </source>
</reference>
<evidence type="ECO:0000313" key="3">
    <source>
        <dbReference type="Proteomes" id="UP000033393"/>
    </source>
</evidence>
<gene>
    <name evidence="2" type="ORF">UK23_29615</name>
</gene>
<dbReference type="EMBL" id="JYJG01000248">
    <property type="protein sequence ID" value="KJK44399.1"/>
    <property type="molecule type" value="Genomic_DNA"/>
</dbReference>
<feature type="region of interest" description="Disordered" evidence="1">
    <location>
        <begin position="1"/>
        <end position="22"/>
    </location>
</feature>
<evidence type="ECO:0000313" key="2">
    <source>
        <dbReference type="EMBL" id="KJK44399.1"/>
    </source>
</evidence>
<evidence type="ECO:0000256" key="1">
    <source>
        <dbReference type="SAM" id="MobiDB-lite"/>
    </source>
</evidence>
<feature type="compositionally biased region" description="Low complexity" evidence="1">
    <location>
        <begin position="1"/>
        <end position="12"/>
    </location>
</feature>
<dbReference type="AlphaFoldDB" id="A0A0F0GLK5"/>
<dbReference type="STRING" id="68170.GCA_000974445_01089"/>
<protein>
    <submittedName>
        <fullName evidence="2">Uncharacterized protein</fullName>
    </submittedName>
</protein>
<keyword evidence="3" id="KW-1185">Reference proteome</keyword>
<sequence>MQARAAVATRWAKATDREAETAPARKGFLAKLEREVDPEGVLPPEVRLQRAVELRRAHMLRASLKSAQVRRERREVAARGDVSR</sequence>
<accession>A0A0F0GLK5</accession>
<dbReference type="PATRIC" id="fig|68170.10.peg.7762"/>
<dbReference type="Proteomes" id="UP000033393">
    <property type="component" value="Unassembled WGS sequence"/>
</dbReference>
<name>A0A0F0GLK5_LENAE</name>
<organism evidence="2 3">
    <name type="scientific">Lentzea aerocolonigenes</name>
    <name type="common">Lechevalieria aerocolonigenes</name>
    <name type="synonym">Saccharothrix aerocolonigenes</name>
    <dbReference type="NCBI Taxonomy" id="68170"/>
    <lineage>
        <taxon>Bacteria</taxon>
        <taxon>Bacillati</taxon>
        <taxon>Actinomycetota</taxon>
        <taxon>Actinomycetes</taxon>
        <taxon>Pseudonocardiales</taxon>
        <taxon>Pseudonocardiaceae</taxon>
        <taxon>Lentzea</taxon>
    </lineage>
</organism>